<dbReference type="CDD" id="cd07316">
    <property type="entry name" value="terB_like_DjlA"/>
    <property type="match status" value="1"/>
</dbReference>
<evidence type="ECO:0000313" key="4">
    <source>
        <dbReference type="EMBL" id="MBB4121959.1"/>
    </source>
</evidence>
<dbReference type="SMART" id="SM00271">
    <property type="entry name" value="DnaJ"/>
    <property type="match status" value="1"/>
</dbReference>
<sequence>MQEFIRGLVSFGGRLGRGGFVGHALVAGGLFLLAAAIGEGGDDAYIMLLMLPALVVYAAAATKRLRDAGVAGLWLPLLSVLSLFFSTFSWLLLLIPNSAAARASSGWKHERQTGPKQGGWADWRQAEPGVAKQPSIRERKRAVIDVVDLARMVCAANAKGQAKSPAELRLVYDWLVASGINDRLRRDALSDFAKLAHAHSNIMGNFLSLRTNPAASVAFLAEAFAMLTALVAANGSTSPEQRELLATIADGFGLKVELPPAVVVIVSLAAKIAKADGVVSRREIAVVDAFFVDGLELSAEMRRKAVAVFRDARDDSASFQSYAKRCAETLATPEARALAFQLFVRIASADGAVTAREAEILDHVAGVFGIAYESGRRQEETPSGEQKGEAFYADILGVAQNADAATIRNAWREKIRQNHPDRVASMSETIRRVADEETKKLNEAYEFFKARDRA</sequence>
<dbReference type="CDD" id="cd06257">
    <property type="entry name" value="DnaJ"/>
    <property type="match status" value="1"/>
</dbReference>
<dbReference type="EMBL" id="JACIDZ010000005">
    <property type="protein sequence ID" value="MBB4121959.1"/>
    <property type="molecule type" value="Genomic_DNA"/>
</dbReference>
<reference evidence="4 5" key="1">
    <citation type="submission" date="2020-08" db="EMBL/GenBank/DDBJ databases">
        <title>Genomic Encyclopedia of Type Strains, Phase IV (KMG-IV): sequencing the most valuable type-strain genomes for metagenomic binning, comparative biology and taxonomic classification.</title>
        <authorList>
            <person name="Goeker M."/>
        </authorList>
    </citation>
    <scope>NUCLEOTIDE SEQUENCE [LARGE SCALE GENOMIC DNA]</scope>
    <source>
        <strain evidence="4 5">DSM 28101</strain>
    </source>
</reference>
<dbReference type="AlphaFoldDB" id="A0A7W6PAT7"/>
<feature type="transmembrane region" description="Helical" evidence="2">
    <location>
        <begin position="20"/>
        <end position="38"/>
    </location>
</feature>
<dbReference type="InterPro" id="IPR001623">
    <property type="entry name" value="DnaJ_domain"/>
</dbReference>
<gene>
    <name evidence="4" type="ORF">GGR30_001885</name>
</gene>
<dbReference type="Gene3D" id="1.10.3680.10">
    <property type="entry name" value="TerB-like"/>
    <property type="match status" value="1"/>
</dbReference>
<feature type="region of interest" description="Disordered" evidence="1">
    <location>
        <begin position="105"/>
        <end position="134"/>
    </location>
</feature>
<dbReference type="SUPFAM" id="SSF158682">
    <property type="entry name" value="TerB-like"/>
    <property type="match status" value="2"/>
</dbReference>
<dbReference type="SUPFAM" id="SSF46565">
    <property type="entry name" value="Chaperone J-domain"/>
    <property type="match status" value="1"/>
</dbReference>
<dbReference type="InterPro" id="IPR036869">
    <property type="entry name" value="J_dom_sf"/>
</dbReference>
<dbReference type="Pfam" id="PF05099">
    <property type="entry name" value="TerB"/>
    <property type="match status" value="1"/>
</dbReference>
<dbReference type="Proteomes" id="UP000530571">
    <property type="component" value="Unassembled WGS sequence"/>
</dbReference>
<keyword evidence="5" id="KW-1185">Reference proteome</keyword>
<feature type="transmembrane region" description="Helical" evidence="2">
    <location>
        <begin position="44"/>
        <end position="61"/>
    </location>
</feature>
<accession>A0A7W6PAT7</accession>
<organism evidence="4 5">
    <name type="scientific">Martelella radicis</name>
    <dbReference type="NCBI Taxonomy" id="1397476"/>
    <lineage>
        <taxon>Bacteria</taxon>
        <taxon>Pseudomonadati</taxon>
        <taxon>Pseudomonadota</taxon>
        <taxon>Alphaproteobacteria</taxon>
        <taxon>Hyphomicrobiales</taxon>
        <taxon>Aurantimonadaceae</taxon>
        <taxon>Martelella</taxon>
    </lineage>
</organism>
<dbReference type="RefSeq" id="WP_183485345.1">
    <property type="nucleotide sequence ID" value="NZ_JACIDZ010000005.1"/>
</dbReference>
<evidence type="ECO:0000256" key="1">
    <source>
        <dbReference type="SAM" id="MobiDB-lite"/>
    </source>
</evidence>
<keyword evidence="2" id="KW-0472">Membrane</keyword>
<evidence type="ECO:0000259" key="3">
    <source>
        <dbReference type="PROSITE" id="PS50076"/>
    </source>
</evidence>
<feature type="domain" description="J" evidence="3">
    <location>
        <begin position="391"/>
        <end position="453"/>
    </location>
</feature>
<keyword evidence="2" id="KW-1133">Transmembrane helix</keyword>
<name>A0A7W6PAT7_9HYPH</name>
<dbReference type="InterPro" id="IPR007791">
    <property type="entry name" value="DjlA_N"/>
</dbReference>
<dbReference type="PROSITE" id="PS50076">
    <property type="entry name" value="DNAJ_2"/>
    <property type="match status" value="1"/>
</dbReference>
<comment type="caution">
    <text evidence="4">The sequence shown here is derived from an EMBL/GenBank/DDBJ whole genome shotgun (WGS) entry which is preliminary data.</text>
</comment>
<dbReference type="InterPro" id="IPR029024">
    <property type="entry name" value="TerB-like"/>
</dbReference>
<protein>
    <submittedName>
        <fullName evidence="4">Uncharacterized tellurite resistance protein B-like protein/uncharacterized membrane protein YhaH (DUF805 family)</fullName>
    </submittedName>
</protein>
<evidence type="ECO:0000313" key="5">
    <source>
        <dbReference type="Proteomes" id="UP000530571"/>
    </source>
</evidence>
<evidence type="ECO:0000256" key="2">
    <source>
        <dbReference type="SAM" id="Phobius"/>
    </source>
</evidence>
<proteinExistence type="predicted"/>
<dbReference type="Gene3D" id="1.10.287.110">
    <property type="entry name" value="DnaJ domain"/>
    <property type="match status" value="1"/>
</dbReference>
<keyword evidence="2" id="KW-0812">Transmembrane</keyword>
<feature type="transmembrane region" description="Helical" evidence="2">
    <location>
        <begin position="73"/>
        <end position="95"/>
    </location>
</feature>
<dbReference type="Pfam" id="PF00226">
    <property type="entry name" value="DnaJ"/>
    <property type="match status" value="1"/>
</dbReference>